<dbReference type="Proteomes" id="UP000291142">
    <property type="component" value="Unassembled WGS sequence"/>
</dbReference>
<dbReference type="Pfam" id="PF18962">
    <property type="entry name" value="Por_Secre_tail"/>
    <property type="match status" value="1"/>
</dbReference>
<evidence type="ECO:0000259" key="2">
    <source>
        <dbReference type="Pfam" id="PF18962"/>
    </source>
</evidence>
<dbReference type="AlphaFoldDB" id="A0A4Q9FLP1"/>
<comment type="caution">
    <text evidence="3">The sequence shown here is derived from an EMBL/GenBank/DDBJ whole genome shotgun (WGS) entry which is preliminary data.</text>
</comment>
<name>A0A4Q9FLP1_9FLAO</name>
<protein>
    <submittedName>
        <fullName evidence="3">T9SS type A sorting domain-containing protein</fullName>
    </submittedName>
</protein>
<proteinExistence type="predicted"/>
<dbReference type="EMBL" id="SIRT01000001">
    <property type="protein sequence ID" value="TBN06600.1"/>
    <property type="molecule type" value="Genomic_DNA"/>
</dbReference>
<reference evidence="3 4" key="1">
    <citation type="submission" date="2019-02" db="EMBL/GenBank/DDBJ databases">
        <title>Hyunsoonleella sp., isolated from marine sediment.</title>
        <authorList>
            <person name="Liu B.-T."/>
        </authorList>
    </citation>
    <scope>NUCLEOTIDE SEQUENCE [LARGE SCALE GENOMIC DNA]</scope>
    <source>
        <strain evidence="3 4">T58</strain>
    </source>
</reference>
<gene>
    <name evidence="3" type="ORF">EYD45_01570</name>
</gene>
<evidence type="ECO:0000313" key="3">
    <source>
        <dbReference type="EMBL" id="TBN06600.1"/>
    </source>
</evidence>
<organism evidence="3 4">
    <name type="scientific">Hyunsoonleella flava</name>
    <dbReference type="NCBI Taxonomy" id="2527939"/>
    <lineage>
        <taxon>Bacteria</taxon>
        <taxon>Pseudomonadati</taxon>
        <taxon>Bacteroidota</taxon>
        <taxon>Flavobacteriia</taxon>
        <taxon>Flavobacteriales</taxon>
        <taxon>Flavobacteriaceae</taxon>
    </lineage>
</organism>
<sequence>MKFIHLFFLCFMLNLLNGQDIDNSSWILSDFNINSESHASLISDFATPIKANFQTNSDKYFFSTSPCDTSSGEIILDKENATFTFLIIGTTLGGCNEESGDKSQLLQEIVTKHNDFYNFYNSGTSFRYQILEENENAPKTLVLINSNNDSATYFIDVLSLSGNTSVSSFSIHPNPVQDNITITSKVSIENAHCTILNISGKIIKSYNGLNENTINVSALEKGMYFIKITTDNTTVITKKFVKI</sequence>
<keyword evidence="1" id="KW-0732">Signal</keyword>
<dbReference type="NCBIfam" id="TIGR04183">
    <property type="entry name" value="Por_Secre_tail"/>
    <property type="match status" value="1"/>
</dbReference>
<feature type="domain" description="Secretion system C-terminal sorting" evidence="2">
    <location>
        <begin position="171"/>
        <end position="241"/>
    </location>
</feature>
<accession>A0A4Q9FLP1</accession>
<keyword evidence="4" id="KW-1185">Reference proteome</keyword>
<evidence type="ECO:0000256" key="1">
    <source>
        <dbReference type="ARBA" id="ARBA00022729"/>
    </source>
</evidence>
<evidence type="ECO:0000313" key="4">
    <source>
        <dbReference type="Proteomes" id="UP000291142"/>
    </source>
</evidence>
<dbReference type="OrthoDB" id="1401747at2"/>
<dbReference type="InterPro" id="IPR026444">
    <property type="entry name" value="Secre_tail"/>
</dbReference>